<dbReference type="Proteomes" id="UP000182149">
    <property type="component" value="Unassembled WGS sequence"/>
</dbReference>
<evidence type="ECO:0000256" key="3">
    <source>
        <dbReference type="ARBA" id="ARBA00022475"/>
    </source>
</evidence>
<keyword evidence="8 10" id="KW-1278">Translocase</keyword>
<dbReference type="PANTHER" id="PTHR43790:SF7">
    <property type="entry name" value="GALACTOSE_METHYL GALACTOSIDE IMPORT ATP-BINDING PROTEIN MGLA"/>
    <property type="match status" value="1"/>
</dbReference>
<dbReference type="Gene3D" id="3.40.50.300">
    <property type="entry name" value="P-loop containing nucleotide triphosphate hydrolases"/>
    <property type="match status" value="2"/>
</dbReference>
<comment type="function">
    <text evidence="10">Part of an ABC transporter complex involved in carbohydrate import. Could be involved in ribose, galactose and/or methyl galactoside import. Responsible for energy coupling to the transport system.</text>
</comment>
<evidence type="ECO:0000256" key="5">
    <source>
        <dbReference type="ARBA" id="ARBA00022737"/>
    </source>
</evidence>
<dbReference type="InterPro" id="IPR050107">
    <property type="entry name" value="ABC_carbohydrate_import_ATPase"/>
</dbReference>
<dbReference type="PROSITE" id="PS00211">
    <property type="entry name" value="ABC_TRANSPORTER_1"/>
    <property type="match status" value="1"/>
</dbReference>
<keyword evidence="6 10" id="KW-0547">Nucleotide-binding</keyword>
<reference evidence="12 13" key="1">
    <citation type="submission" date="2014-12" db="EMBL/GenBank/DDBJ databases">
        <title>Draft genome sequences of 29 type strains of Enterococci.</title>
        <authorList>
            <person name="Zhong Z."/>
            <person name="Sun Z."/>
            <person name="Liu W."/>
            <person name="Zhang W."/>
            <person name="Zhang H."/>
        </authorList>
    </citation>
    <scope>NUCLEOTIDE SEQUENCE [LARGE SCALE GENOMIC DNA]</scope>
    <source>
        <strain evidence="12 13">DSM 17690</strain>
    </source>
</reference>
<dbReference type="PROSITE" id="PS50893">
    <property type="entry name" value="ABC_TRANSPORTER_2"/>
    <property type="match status" value="2"/>
</dbReference>
<keyword evidence="5" id="KW-0677">Repeat</keyword>
<dbReference type="EMBL" id="JXKD01000008">
    <property type="protein sequence ID" value="OJG10387.1"/>
    <property type="molecule type" value="Genomic_DNA"/>
</dbReference>
<dbReference type="InterPro" id="IPR017871">
    <property type="entry name" value="ABC_transporter-like_CS"/>
</dbReference>
<comment type="similarity">
    <text evidence="10">Belongs to the ABC transporter superfamily.</text>
</comment>
<dbReference type="InterPro" id="IPR003439">
    <property type="entry name" value="ABC_transporter-like_ATP-bd"/>
</dbReference>
<dbReference type="GO" id="GO:0005524">
    <property type="term" value="F:ATP binding"/>
    <property type="evidence" value="ECO:0007669"/>
    <property type="project" value="UniProtKB-UniRule"/>
</dbReference>
<dbReference type="GO" id="GO:0043211">
    <property type="term" value="F:ABC-type carbohydrate transporter activity"/>
    <property type="evidence" value="ECO:0007669"/>
    <property type="project" value="UniProtKB-UniRule"/>
</dbReference>
<keyword evidence="4 10" id="KW-0762">Sugar transport</keyword>
<dbReference type="PANTHER" id="PTHR43790">
    <property type="entry name" value="CARBOHYDRATE TRANSPORT ATP-BINDING PROTEIN MG119-RELATED"/>
    <property type="match status" value="1"/>
</dbReference>
<dbReference type="InterPro" id="IPR027417">
    <property type="entry name" value="P-loop_NTPase"/>
</dbReference>
<evidence type="ECO:0000313" key="12">
    <source>
        <dbReference type="EMBL" id="OJG10387.1"/>
    </source>
</evidence>
<dbReference type="EC" id="7.5.2.11" evidence="10"/>
<dbReference type="STRING" id="328396.RU93_GL002166"/>
<dbReference type="AlphaFoldDB" id="A0A1L8QSC8"/>
<keyword evidence="7 10" id="KW-0067">ATP-binding</keyword>
<dbReference type="OrthoDB" id="9771863at2"/>
<evidence type="ECO:0000256" key="8">
    <source>
        <dbReference type="ARBA" id="ARBA00022967"/>
    </source>
</evidence>
<evidence type="ECO:0000256" key="9">
    <source>
        <dbReference type="ARBA" id="ARBA00023136"/>
    </source>
</evidence>
<dbReference type="SUPFAM" id="SSF52540">
    <property type="entry name" value="P-loop containing nucleoside triphosphate hydrolases"/>
    <property type="match status" value="2"/>
</dbReference>
<evidence type="ECO:0000256" key="4">
    <source>
        <dbReference type="ARBA" id="ARBA00022597"/>
    </source>
</evidence>
<protein>
    <recommendedName>
        <fullName evidence="10">Ribose/galactose/methyl galactoside import ATP-binding protein</fullName>
        <ecNumber evidence="10">7.5.2.11</ecNumber>
    </recommendedName>
</protein>
<evidence type="ECO:0000313" key="13">
    <source>
        <dbReference type="Proteomes" id="UP000182149"/>
    </source>
</evidence>
<comment type="catalytic activity">
    <reaction evidence="10">
        <text>D-galactose(out) + ATP + H2O = D-galactose(in) + ADP + phosphate + H(+)</text>
        <dbReference type="Rhea" id="RHEA:60156"/>
        <dbReference type="ChEBI" id="CHEBI:4139"/>
        <dbReference type="ChEBI" id="CHEBI:15377"/>
        <dbReference type="ChEBI" id="CHEBI:15378"/>
        <dbReference type="ChEBI" id="CHEBI:30616"/>
        <dbReference type="ChEBI" id="CHEBI:43474"/>
        <dbReference type="ChEBI" id="CHEBI:456216"/>
        <dbReference type="EC" id="7.5.2.11"/>
    </reaction>
</comment>
<dbReference type="SMART" id="SM00382">
    <property type="entry name" value="AAA"/>
    <property type="match status" value="2"/>
</dbReference>
<dbReference type="RefSeq" id="WP_071874867.1">
    <property type="nucleotide sequence ID" value="NZ_JBHSHF010000017.1"/>
</dbReference>
<evidence type="ECO:0000256" key="6">
    <source>
        <dbReference type="ARBA" id="ARBA00022741"/>
    </source>
</evidence>
<feature type="domain" description="ABC transporter" evidence="11">
    <location>
        <begin position="253"/>
        <end position="498"/>
    </location>
</feature>
<dbReference type="CDD" id="cd03215">
    <property type="entry name" value="ABC_Carb_Monos_II"/>
    <property type="match status" value="1"/>
</dbReference>
<dbReference type="GO" id="GO:0016887">
    <property type="term" value="F:ATP hydrolysis activity"/>
    <property type="evidence" value="ECO:0007669"/>
    <property type="project" value="InterPro"/>
</dbReference>
<keyword evidence="2 10" id="KW-0813">Transport</keyword>
<keyword evidence="9 10" id="KW-0472">Membrane</keyword>
<dbReference type="InterPro" id="IPR003593">
    <property type="entry name" value="AAA+_ATPase"/>
</dbReference>
<sequence>MSDVILEMKNIVKEFPGVKALDGVSLTVRKGSVHALMGENGAGKSTLMKCLFGIYHEDGGEIILDGTKEEIMNSKQALDLGVSMIHQELHPIPFRPVMENIWLGRFPMKGIVVDRKEMIRKTEELFKELELNVDPEALAGSLSPSTLQLVEIAKAVSYHSKIIIMDEPTSSLTENETKHLFKIIRSLQDRGVAIIYISHKMEEILKISDDVTIMRDGQYVGTWPAKELTTDLIIKKMVGRDMTQRFPEKHYTPSTEVVLKCHELTANDPKSFKKVNFELRKGEILGIGGLVGAQRTELVEAIFGLRGIHSGSLEKDGKELKIRHPKDAIQNRIALLTEERRATGIFGVLSILDNTVIVNQKSYAHAGVLNNHERLEAAEKANRELRTKTPNMEELIRNLSGGNQQKVLLARWLLTDPDILILDEPTRGIDVGAKFEIYTIMHKLVEAGKSIIMISSEMPELLGMSDRVMVMAEGRVTGILEASEADSVQIMDYATRFAEKEPDLLEESEGL</sequence>
<dbReference type="CDD" id="cd03216">
    <property type="entry name" value="ABC_Carb_Monos_I"/>
    <property type="match status" value="1"/>
</dbReference>
<evidence type="ECO:0000256" key="2">
    <source>
        <dbReference type="ARBA" id="ARBA00022448"/>
    </source>
</evidence>
<evidence type="ECO:0000256" key="7">
    <source>
        <dbReference type="ARBA" id="ARBA00022840"/>
    </source>
</evidence>
<proteinExistence type="inferred from homology"/>
<organism evidence="12 13">
    <name type="scientific">Enterococcus aquimarinus</name>
    <dbReference type="NCBI Taxonomy" id="328396"/>
    <lineage>
        <taxon>Bacteria</taxon>
        <taxon>Bacillati</taxon>
        <taxon>Bacillota</taxon>
        <taxon>Bacilli</taxon>
        <taxon>Lactobacillales</taxon>
        <taxon>Enterococcaceae</taxon>
        <taxon>Enterococcus</taxon>
    </lineage>
</organism>
<keyword evidence="13" id="KW-1185">Reference proteome</keyword>
<dbReference type="GO" id="GO:0005886">
    <property type="term" value="C:plasma membrane"/>
    <property type="evidence" value="ECO:0007669"/>
    <property type="project" value="UniProtKB-SubCell"/>
</dbReference>
<name>A0A1L8QSC8_9ENTE</name>
<evidence type="ECO:0000256" key="10">
    <source>
        <dbReference type="RuleBase" id="RU367029"/>
    </source>
</evidence>
<gene>
    <name evidence="12" type="ORF">RU93_GL002166</name>
</gene>
<accession>A0A1L8QSC8</accession>
<dbReference type="FunFam" id="3.40.50.300:FF:000127">
    <property type="entry name" value="Ribose import ATP-binding protein RbsA"/>
    <property type="match status" value="1"/>
</dbReference>
<evidence type="ECO:0000256" key="1">
    <source>
        <dbReference type="ARBA" id="ARBA00004202"/>
    </source>
</evidence>
<dbReference type="Pfam" id="PF00005">
    <property type="entry name" value="ABC_tran"/>
    <property type="match status" value="2"/>
</dbReference>
<comment type="subcellular location">
    <subcellularLocation>
        <location evidence="1 10">Cell membrane</location>
        <topology evidence="1 10">Peripheral membrane protein</topology>
    </subcellularLocation>
</comment>
<evidence type="ECO:0000259" key="11">
    <source>
        <dbReference type="PROSITE" id="PS50893"/>
    </source>
</evidence>
<keyword evidence="3 10" id="KW-1003">Cell membrane</keyword>
<comment type="caution">
    <text evidence="12">The sequence shown here is derived from an EMBL/GenBank/DDBJ whole genome shotgun (WGS) entry which is preliminary data.</text>
</comment>
<feature type="domain" description="ABC transporter" evidence="11">
    <location>
        <begin position="6"/>
        <end position="241"/>
    </location>
</feature>